<feature type="compositionally biased region" description="Low complexity" evidence="1">
    <location>
        <begin position="91"/>
        <end position="136"/>
    </location>
</feature>
<proteinExistence type="predicted"/>
<keyword evidence="2" id="KW-1133">Transmembrane helix</keyword>
<feature type="region of interest" description="Disordered" evidence="1">
    <location>
        <begin position="91"/>
        <end position="139"/>
    </location>
</feature>
<evidence type="ECO:0008006" key="5">
    <source>
        <dbReference type="Google" id="ProtNLM"/>
    </source>
</evidence>
<feature type="transmembrane region" description="Helical" evidence="2">
    <location>
        <begin position="60"/>
        <end position="82"/>
    </location>
</feature>
<accession>A0A937UQ39</accession>
<comment type="caution">
    <text evidence="3">The sequence shown here is derived from an EMBL/GenBank/DDBJ whole genome shotgun (WGS) entry which is preliminary data.</text>
</comment>
<sequence>MSDHDPGLGREGGAAGTPPEPLDGLGEAFEALRRQRPPRPFATADEVRGHGRRLAARRRVAVGLAAVCLVAGGGAAAGAVLADAGPGEPGGTVTLAATPPGAATASGATTMPTATATPTAPATTAPRTTQPGTAPPSALATTVVPSATMTVGPGMLLTAADLGPGGWADVAAEPFEGGGDAWFWADACAGYQRSDYPSRQRQLDWAVVGYATDGGARSVLEEVEAFALGFGARSLADVRAVVAFCENRPAFNAERTGAGPTTNTIIRTGFAGDESLLVRQSHFYYDGATLAPEPRVTLTAVVRVGDRVATVWCDGLDTEQVLVLARRAATRL</sequence>
<organism evidence="3 4">
    <name type="scientific">Frankia nepalensis</name>
    <dbReference type="NCBI Taxonomy" id="1836974"/>
    <lineage>
        <taxon>Bacteria</taxon>
        <taxon>Bacillati</taxon>
        <taxon>Actinomycetota</taxon>
        <taxon>Actinomycetes</taxon>
        <taxon>Frankiales</taxon>
        <taxon>Frankiaceae</taxon>
        <taxon>Frankia</taxon>
    </lineage>
</organism>
<evidence type="ECO:0000313" key="3">
    <source>
        <dbReference type="EMBL" id="MBL7631484.1"/>
    </source>
</evidence>
<evidence type="ECO:0000313" key="4">
    <source>
        <dbReference type="Proteomes" id="UP000604475"/>
    </source>
</evidence>
<keyword evidence="4" id="KW-1185">Reference proteome</keyword>
<dbReference type="Proteomes" id="UP000604475">
    <property type="component" value="Unassembled WGS sequence"/>
</dbReference>
<dbReference type="RefSeq" id="WP_203002833.1">
    <property type="nucleotide sequence ID" value="NZ_JADWYU010000198.1"/>
</dbReference>
<feature type="region of interest" description="Disordered" evidence="1">
    <location>
        <begin position="1"/>
        <end position="25"/>
    </location>
</feature>
<evidence type="ECO:0000256" key="1">
    <source>
        <dbReference type="SAM" id="MobiDB-lite"/>
    </source>
</evidence>
<name>A0A937UQ39_9ACTN</name>
<reference evidence="3" key="1">
    <citation type="submission" date="2020-12" db="EMBL/GenBank/DDBJ databases">
        <title>Genomic characterization of non-nitrogen-fixing Frankia strains.</title>
        <authorList>
            <person name="Carlos-Shanley C."/>
            <person name="Guerra T."/>
            <person name="Hahn D."/>
        </authorList>
    </citation>
    <scope>NUCLEOTIDE SEQUENCE</scope>
    <source>
        <strain evidence="3">CN6</strain>
    </source>
</reference>
<keyword evidence="2" id="KW-0472">Membrane</keyword>
<gene>
    <name evidence="3" type="ORF">I7412_30870</name>
</gene>
<dbReference type="EMBL" id="JAEACQ010000273">
    <property type="protein sequence ID" value="MBL7631484.1"/>
    <property type="molecule type" value="Genomic_DNA"/>
</dbReference>
<evidence type="ECO:0000256" key="2">
    <source>
        <dbReference type="SAM" id="Phobius"/>
    </source>
</evidence>
<dbReference type="AlphaFoldDB" id="A0A937UQ39"/>
<protein>
    <recommendedName>
        <fullName evidence="5">PknH-like extracellular domain-containing protein</fullName>
    </recommendedName>
</protein>
<keyword evidence="2" id="KW-0812">Transmembrane</keyword>